<evidence type="ECO:0000313" key="1">
    <source>
        <dbReference type="EMBL" id="MFD1309118.1"/>
    </source>
</evidence>
<organism evidence="1 2">
    <name type="scientific">Streptomyces kaempferi</name>
    <dbReference type="NCBI Taxonomy" id="333725"/>
    <lineage>
        <taxon>Bacteria</taxon>
        <taxon>Bacillati</taxon>
        <taxon>Actinomycetota</taxon>
        <taxon>Actinomycetes</taxon>
        <taxon>Kitasatosporales</taxon>
        <taxon>Streptomycetaceae</taxon>
        <taxon>Streptomyces</taxon>
    </lineage>
</organism>
<evidence type="ECO:0000313" key="2">
    <source>
        <dbReference type="Proteomes" id="UP001597058"/>
    </source>
</evidence>
<keyword evidence="2" id="KW-1185">Reference proteome</keyword>
<reference evidence="2" key="1">
    <citation type="journal article" date="2019" name="Int. J. Syst. Evol. Microbiol.">
        <title>The Global Catalogue of Microorganisms (GCM) 10K type strain sequencing project: providing services to taxonomists for standard genome sequencing and annotation.</title>
        <authorList>
            <consortium name="The Broad Institute Genomics Platform"/>
            <consortium name="The Broad Institute Genome Sequencing Center for Infectious Disease"/>
            <person name="Wu L."/>
            <person name="Ma J."/>
        </authorList>
    </citation>
    <scope>NUCLEOTIDE SEQUENCE [LARGE SCALE GENOMIC DNA]</scope>
    <source>
        <strain evidence="2">CGMCC 4.7020</strain>
    </source>
</reference>
<accession>A0ABW3XLM8</accession>
<dbReference type="EMBL" id="JBHTMM010000033">
    <property type="protein sequence ID" value="MFD1309118.1"/>
    <property type="molecule type" value="Genomic_DNA"/>
</dbReference>
<proteinExistence type="predicted"/>
<dbReference type="Proteomes" id="UP001597058">
    <property type="component" value="Unassembled WGS sequence"/>
</dbReference>
<dbReference type="RefSeq" id="WP_381328847.1">
    <property type="nucleotide sequence ID" value="NZ_JBHTMM010000033.1"/>
</dbReference>
<name>A0ABW3XLM8_9ACTN</name>
<protein>
    <submittedName>
        <fullName evidence="1">Uncharacterized protein</fullName>
    </submittedName>
</protein>
<gene>
    <name evidence="1" type="ORF">ACFQ5X_25075</name>
</gene>
<sequence length="178" mass="19631">MSVWGTIFDLEDDPPYEYQRSHILPGEDDPRGGCVQLAEVPSHITRDGRDDQPEDGTPWPWLRLSVNQADTVLHARQVREVRDSLTVWLEQTGVEDDRPELVHGTVPAAYVRLKGQLEADLRKMTACAAQAPRPGAEDGRLAQGGIAAGIRTSLAWAIQHFEGSGAREAFLKRLEGGL</sequence>
<comment type="caution">
    <text evidence="1">The sequence shown here is derived from an EMBL/GenBank/DDBJ whole genome shotgun (WGS) entry which is preliminary data.</text>
</comment>